<feature type="domain" description="Outer membrane channel protein CpnT-like N-terminal" evidence="3">
    <location>
        <begin position="14"/>
        <end position="145"/>
    </location>
</feature>
<dbReference type="RefSeq" id="WP_055473981.1">
    <property type="nucleotide sequence ID" value="NZ_JBIRWE010000005.1"/>
</dbReference>
<feature type="compositionally biased region" description="Basic and acidic residues" evidence="1">
    <location>
        <begin position="289"/>
        <end position="300"/>
    </location>
</feature>
<dbReference type="CDD" id="cd20684">
    <property type="entry name" value="CdiA-CT_Yk_RNaseA-like"/>
    <property type="match status" value="1"/>
</dbReference>
<evidence type="ECO:0000256" key="1">
    <source>
        <dbReference type="SAM" id="MobiDB-lite"/>
    </source>
</evidence>
<accession>A0ABW7URU0</accession>
<feature type="domain" description="Bacterial CdiA-CT RNAse A" evidence="2">
    <location>
        <begin position="302"/>
        <end position="417"/>
    </location>
</feature>
<evidence type="ECO:0000313" key="4">
    <source>
        <dbReference type="EMBL" id="MFI1965332.1"/>
    </source>
</evidence>
<keyword evidence="5" id="KW-1185">Reference proteome</keyword>
<dbReference type="InterPro" id="IPR041436">
    <property type="entry name" value="RNAse_A_bac"/>
</dbReference>
<comment type="caution">
    <text evidence="4">The sequence shown here is derived from an EMBL/GenBank/DDBJ whole genome shotgun (WGS) entry which is preliminary data.</text>
</comment>
<evidence type="ECO:0000313" key="5">
    <source>
        <dbReference type="Proteomes" id="UP001611548"/>
    </source>
</evidence>
<reference evidence="4 5" key="1">
    <citation type="submission" date="2024-10" db="EMBL/GenBank/DDBJ databases">
        <title>The Natural Products Discovery Center: Release of the First 8490 Sequenced Strains for Exploring Actinobacteria Biosynthetic Diversity.</title>
        <authorList>
            <person name="Kalkreuter E."/>
            <person name="Kautsar S.A."/>
            <person name="Yang D."/>
            <person name="Bader C.D."/>
            <person name="Teijaro C.N."/>
            <person name="Fluegel L."/>
            <person name="Davis C.M."/>
            <person name="Simpson J.R."/>
            <person name="Lauterbach L."/>
            <person name="Steele A.D."/>
            <person name="Gui C."/>
            <person name="Meng S."/>
            <person name="Li G."/>
            <person name="Viehrig K."/>
            <person name="Ye F."/>
            <person name="Su P."/>
            <person name="Kiefer A.F."/>
            <person name="Nichols A."/>
            <person name="Cepeda A.J."/>
            <person name="Yan W."/>
            <person name="Fan B."/>
            <person name="Jiang Y."/>
            <person name="Adhikari A."/>
            <person name="Zheng C.-J."/>
            <person name="Schuster L."/>
            <person name="Cowan T.M."/>
            <person name="Smanski M.J."/>
            <person name="Chevrette M.G."/>
            <person name="De Carvalho L.P.S."/>
            <person name="Shen B."/>
        </authorList>
    </citation>
    <scope>NUCLEOTIDE SEQUENCE [LARGE SCALE GENOMIC DNA]</scope>
    <source>
        <strain evidence="4 5">NPDC020327</strain>
    </source>
</reference>
<sequence>MGAFEETKEYLVESLGMWWPDADEGRLREAAAAWRTFADAVHEITGAAHRSAQDVIEHNSGASIEAFDEFWRRYVRRGAGWLPDLEDSARAMAKALDDYADDIGGVKSRIDTQLEIAAAVIAAGIGLSVATAGLAAGAAATATATIVELAATLGVSVSTGIAQIAATTMVGVCFGGIESVTVELAVAQPLRIKTGLQDGFDLQQAQEAGFYGALLGGTLTGAASAYKSIQDTGGFKEALTGVNLNLRPPTLLAPHDVVPIGPAGRPLLREGDWNAWPRGKRKGAVSPKHRADLKGDEGAKGAHTIDRHVGKADAELRARLRTDPTITGSSSFLDEASAQRFADAAILDKQSEVGRWLDGGKSPSKVIEVQFEEVTGRSLSREDFLRGTGPHDVNGIRVVLRRDPDMESGFRIQTSFPVS</sequence>
<dbReference type="InterPro" id="IPR057746">
    <property type="entry name" value="CpnT-like_N"/>
</dbReference>
<dbReference type="EMBL" id="JBIRWE010000005">
    <property type="protein sequence ID" value="MFI1965332.1"/>
    <property type="molecule type" value="Genomic_DNA"/>
</dbReference>
<protein>
    <submittedName>
        <fullName evidence="4">RNase A-like domain-containing protein</fullName>
    </submittedName>
</protein>
<name>A0ABW7URU0_9ACTN</name>
<dbReference type="Pfam" id="PF25547">
    <property type="entry name" value="WXG100_2"/>
    <property type="match status" value="1"/>
</dbReference>
<proteinExistence type="predicted"/>
<dbReference type="Proteomes" id="UP001611548">
    <property type="component" value="Unassembled WGS sequence"/>
</dbReference>
<gene>
    <name evidence="4" type="ORF">ACH429_14670</name>
</gene>
<dbReference type="Pfam" id="PF18431">
    <property type="entry name" value="RNAse_A_bac"/>
    <property type="match status" value="1"/>
</dbReference>
<evidence type="ECO:0000259" key="3">
    <source>
        <dbReference type="Pfam" id="PF25547"/>
    </source>
</evidence>
<organism evidence="4 5">
    <name type="scientific">Streptomyces pathocidini</name>
    <dbReference type="NCBI Taxonomy" id="1650571"/>
    <lineage>
        <taxon>Bacteria</taxon>
        <taxon>Bacillati</taxon>
        <taxon>Actinomycetota</taxon>
        <taxon>Actinomycetes</taxon>
        <taxon>Kitasatosporales</taxon>
        <taxon>Streptomycetaceae</taxon>
        <taxon>Streptomyces</taxon>
    </lineage>
</organism>
<feature type="region of interest" description="Disordered" evidence="1">
    <location>
        <begin position="278"/>
        <end position="300"/>
    </location>
</feature>
<evidence type="ECO:0000259" key="2">
    <source>
        <dbReference type="Pfam" id="PF18431"/>
    </source>
</evidence>